<reference evidence="4 5" key="1">
    <citation type="submission" date="2020-10" db="EMBL/GenBank/DDBJ databases">
        <title>The genome of sulfurovum sp.</title>
        <authorList>
            <person name="Xie S."/>
            <person name="Shao Z."/>
            <person name="Jiang L."/>
        </authorList>
    </citation>
    <scope>NUCLEOTIDE SEQUENCE [LARGE SCALE GENOMIC DNA]</scope>
    <source>
        <strain evidence="4 5">ST-419</strain>
    </source>
</reference>
<organism evidence="4 5">
    <name type="scientific">Sulfurovum indicum</name>
    <dbReference type="NCBI Taxonomy" id="2779528"/>
    <lineage>
        <taxon>Bacteria</taxon>
        <taxon>Pseudomonadati</taxon>
        <taxon>Campylobacterota</taxon>
        <taxon>Epsilonproteobacteria</taxon>
        <taxon>Campylobacterales</taxon>
        <taxon>Sulfurovaceae</taxon>
        <taxon>Sulfurovum</taxon>
    </lineage>
</organism>
<dbReference type="Gene3D" id="3.40.50.2300">
    <property type="match status" value="2"/>
</dbReference>
<accession>A0A7M1S1P5</accession>
<dbReference type="InterPro" id="IPR028082">
    <property type="entry name" value="Peripla_BP_I"/>
</dbReference>
<evidence type="ECO:0000256" key="1">
    <source>
        <dbReference type="ARBA" id="ARBA00010062"/>
    </source>
</evidence>
<dbReference type="EMBL" id="CP063164">
    <property type="protein sequence ID" value="QOR61266.1"/>
    <property type="molecule type" value="Genomic_DNA"/>
</dbReference>
<dbReference type="InterPro" id="IPR028081">
    <property type="entry name" value="Leu-bd"/>
</dbReference>
<proteinExistence type="inferred from homology"/>
<gene>
    <name evidence="4" type="ORF">IMZ28_07360</name>
</gene>
<sequence>MIKLVLSLFAALGLVISYYTFEHKTYNEKVIKLGLSLPKSGIMRAWGQGVYAGANAYFTYANENHLLDKKIKLIIYDDKYEPELTLDNTKKLIKENVFSFFGYVGTPTTKKILPLLQESNIPLIAPFTGASFLRKNTNIINFRSSYKEEIETIVDYLYRTKGIIKFAVFYQNDDYGEEGYIALLEALKKRKLTLYGEGTYKRNTLSIKHAFHEIKNADPDAILMIGAYQANALFINRARKNNDFTNTVFCNISFSNADEIIKELDHHTENLLFSQVVPNYQDSQKPVVLEYKKIMRQYAPNQPLGFISLESFLAAKTVVAALQRIKGSTTQENFIKTLTTLPHNTLHGLKLQFKNRQLHNHIYLFTYKNNAFEEINYEY</sequence>
<evidence type="ECO:0000259" key="3">
    <source>
        <dbReference type="Pfam" id="PF13458"/>
    </source>
</evidence>
<dbReference type="Proteomes" id="UP000595074">
    <property type="component" value="Chromosome"/>
</dbReference>
<dbReference type="CDD" id="cd19978">
    <property type="entry name" value="PBP1_ABC_ligand_binding-like"/>
    <property type="match status" value="1"/>
</dbReference>
<dbReference type="KEGG" id="sinu:IMZ28_07360"/>
<dbReference type="RefSeq" id="WP_197547939.1">
    <property type="nucleotide sequence ID" value="NZ_CP063164.1"/>
</dbReference>
<dbReference type="PANTHER" id="PTHR47235:SF1">
    <property type="entry name" value="BLR6548 PROTEIN"/>
    <property type="match status" value="1"/>
</dbReference>
<evidence type="ECO:0000313" key="4">
    <source>
        <dbReference type="EMBL" id="QOR61266.1"/>
    </source>
</evidence>
<keyword evidence="5" id="KW-1185">Reference proteome</keyword>
<protein>
    <submittedName>
        <fullName evidence="4">ABC transporter substrate-binding protein</fullName>
    </submittedName>
</protein>
<keyword evidence="2" id="KW-0732">Signal</keyword>
<evidence type="ECO:0000256" key="2">
    <source>
        <dbReference type="ARBA" id="ARBA00022729"/>
    </source>
</evidence>
<dbReference type="Pfam" id="PF13458">
    <property type="entry name" value="Peripla_BP_6"/>
    <property type="match status" value="1"/>
</dbReference>
<dbReference type="SUPFAM" id="SSF53822">
    <property type="entry name" value="Periplasmic binding protein-like I"/>
    <property type="match status" value="1"/>
</dbReference>
<evidence type="ECO:0000313" key="5">
    <source>
        <dbReference type="Proteomes" id="UP000595074"/>
    </source>
</evidence>
<dbReference type="PANTHER" id="PTHR47235">
    <property type="entry name" value="BLR6548 PROTEIN"/>
    <property type="match status" value="1"/>
</dbReference>
<feature type="domain" description="Leucine-binding protein" evidence="3">
    <location>
        <begin position="31"/>
        <end position="369"/>
    </location>
</feature>
<name>A0A7M1S1P5_9BACT</name>
<dbReference type="AlphaFoldDB" id="A0A7M1S1P5"/>
<comment type="similarity">
    <text evidence="1">Belongs to the leucine-binding protein family.</text>
</comment>